<dbReference type="EMBL" id="BARV01043086">
    <property type="protein sequence ID" value="GAI53695.1"/>
    <property type="molecule type" value="Genomic_DNA"/>
</dbReference>
<proteinExistence type="predicted"/>
<feature type="non-terminal residue" evidence="1">
    <location>
        <position position="43"/>
    </location>
</feature>
<gene>
    <name evidence="1" type="ORF">S06H3_64486</name>
</gene>
<dbReference type="AlphaFoldDB" id="X1QRX9"/>
<comment type="caution">
    <text evidence="1">The sequence shown here is derived from an EMBL/GenBank/DDBJ whole genome shotgun (WGS) entry which is preliminary data.</text>
</comment>
<sequence length="43" mass="4899">MNLAVYVDTSGKLIDFHIVQSNETPTYLELLDSWSENLSGRKL</sequence>
<protein>
    <submittedName>
        <fullName evidence="1">Uncharacterized protein</fullName>
    </submittedName>
</protein>
<evidence type="ECO:0000313" key="1">
    <source>
        <dbReference type="EMBL" id="GAI53695.1"/>
    </source>
</evidence>
<reference evidence="1" key="1">
    <citation type="journal article" date="2014" name="Front. Microbiol.">
        <title>High frequency of phylogenetically diverse reductive dehalogenase-homologous genes in deep subseafloor sedimentary metagenomes.</title>
        <authorList>
            <person name="Kawai M."/>
            <person name="Futagami T."/>
            <person name="Toyoda A."/>
            <person name="Takaki Y."/>
            <person name="Nishi S."/>
            <person name="Hori S."/>
            <person name="Arai W."/>
            <person name="Tsubouchi T."/>
            <person name="Morono Y."/>
            <person name="Uchiyama I."/>
            <person name="Ito T."/>
            <person name="Fujiyama A."/>
            <person name="Inagaki F."/>
            <person name="Takami H."/>
        </authorList>
    </citation>
    <scope>NUCLEOTIDE SEQUENCE</scope>
    <source>
        <strain evidence="1">Expedition CK06-06</strain>
    </source>
</reference>
<organism evidence="1">
    <name type="scientific">marine sediment metagenome</name>
    <dbReference type="NCBI Taxonomy" id="412755"/>
    <lineage>
        <taxon>unclassified sequences</taxon>
        <taxon>metagenomes</taxon>
        <taxon>ecological metagenomes</taxon>
    </lineage>
</organism>
<name>X1QRX9_9ZZZZ</name>
<accession>X1QRX9</accession>